<accession>I0V8X3</accession>
<dbReference type="InterPro" id="IPR036291">
    <property type="entry name" value="NAD(P)-bd_dom_sf"/>
</dbReference>
<gene>
    <name evidence="2" type="ORF">SacxiDRAFT_4396</name>
</gene>
<proteinExistence type="predicted"/>
<dbReference type="OrthoDB" id="3207931at2"/>
<dbReference type="EMBL" id="JH636049">
    <property type="protein sequence ID" value="EID56576.1"/>
    <property type="molecule type" value="Genomic_DNA"/>
</dbReference>
<keyword evidence="3" id="KW-1185">Reference proteome</keyword>
<evidence type="ECO:0000259" key="1">
    <source>
        <dbReference type="Pfam" id="PF13460"/>
    </source>
</evidence>
<reference evidence="2 3" key="1">
    <citation type="submission" date="2012-01" db="EMBL/GenBank/DDBJ databases">
        <title>Improved High-Quality Draft sequence of Saccharomonospora xinjiangensis XJ-54.</title>
        <authorList>
            <consortium name="US DOE Joint Genome Institute"/>
            <person name="Lucas S."/>
            <person name="Han J."/>
            <person name="Lapidus A."/>
            <person name="Cheng J.-F."/>
            <person name="Goodwin L."/>
            <person name="Pitluck S."/>
            <person name="Peters L."/>
            <person name="Mikhailova N."/>
            <person name="Teshima H."/>
            <person name="Detter J.C."/>
            <person name="Han C."/>
            <person name="Tapia R."/>
            <person name="Land M."/>
            <person name="Hauser L."/>
            <person name="Kyrpides N."/>
            <person name="Ivanova N."/>
            <person name="Pagani I."/>
            <person name="Brambilla E.-M."/>
            <person name="Klenk H.-P."/>
            <person name="Woyke T."/>
        </authorList>
    </citation>
    <scope>NUCLEOTIDE SEQUENCE [LARGE SCALE GENOMIC DNA]</scope>
    <source>
        <strain evidence="2 3">XJ-54</strain>
    </source>
</reference>
<evidence type="ECO:0000313" key="2">
    <source>
        <dbReference type="EMBL" id="EID56576.1"/>
    </source>
</evidence>
<sequence>MVMVVFGATGNIGRPVAAGLRAAGHEVRVTTRDPGSAAFPPGWHVVAADLLRPETLPAALEGADGVFVYAVEEGAREFARAAEKAGVRHVVLLSSEAVTHEGAEDSPIARQHRTVEVALEESTLDWTFLRPGLLATNTRWCWQRPIREADRVRLPYPGAHTAPVHEDDLAALAVTALTRPGHERRAYRVLGPESLTLAEQIQHVAEARGRAITVEHVTPDEARAELGAMMPEVAVEAMLAHWAAQDGRRAEISTVVEEVTGRPGRTFAEWAADHAADFL</sequence>
<dbReference type="InterPro" id="IPR016040">
    <property type="entry name" value="NAD(P)-bd_dom"/>
</dbReference>
<dbReference type="AlphaFoldDB" id="I0V8X3"/>
<name>I0V8X3_9PSEU</name>
<feature type="domain" description="NAD(P)-binding" evidence="1">
    <location>
        <begin position="7"/>
        <end position="180"/>
    </location>
</feature>
<organism evidence="2 3">
    <name type="scientific">Saccharomonospora xinjiangensis XJ-54</name>
    <dbReference type="NCBI Taxonomy" id="882086"/>
    <lineage>
        <taxon>Bacteria</taxon>
        <taxon>Bacillati</taxon>
        <taxon>Actinomycetota</taxon>
        <taxon>Actinomycetes</taxon>
        <taxon>Pseudonocardiales</taxon>
        <taxon>Pseudonocardiaceae</taxon>
        <taxon>Saccharomonospora</taxon>
    </lineage>
</organism>
<dbReference type="STRING" id="882086.SacxiDRAFT_4396"/>
<evidence type="ECO:0000313" key="3">
    <source>
        <dbReference type="Proteomes" id="UP000004691"/>
    </source>
</evidence>
<dbReference type="Proteomes" id="UP000004691">
    <property type="component" value="Unassembled WGS sequence"/>
</dbReference>
<dbReference type="SUPFAM" id="SSF51735">
    <property type="entry name" value="NAD(P)-binding Rossmann-fold domains"/>
    <property type="match status" value="1"/>
</dbReference>
<dbReference type="Pfam" id="PF13460">
    <property type="entry name" value="NAD_binding_10"/>
    <property type="match status" value="1"/>
</dbReference>
<dbReference type="InterPro" id="IPR051604">
    <property type="entry name" value="Ergot_Alk_Oxidoreductase"/>
</dbReference>
<dbReference type="eggNOG" id="COG0702">
    <property type="taxonomic scope" value="Bacteria"/>
</dbReference>
<dbReference type="PANTHER" id="PTHR43162">
    <property type="match status" value="1"/>
</dbReference>
<dbReference type="PANTHER" id="PTHR43162:SF1">
    <property type="entry name" value="PRESTALK A DIFFERENTIATION PROTEIN A"/>
    <property type="match status" value="1"/>
</dbReference>
<dbReference type="Gene3D" id="3.40.50.720">
    <property type="entry name" value="NAD(P)-binding Rossmann-like Domain"/>
    <property type="match status" value="1"/>
</dbReference>
<dbReference type="HOGENOM" id="CLU_007383_10_6_11"/>
<protein>
    <submittedName>
        <fullName evidence="2">Putative nucleoside-diphosphate sugar epimerase</fullName>
    </submittedName>
</protein>